<dbReference type="AlphaFoldDB" id="C9STC0"/>
<keyword evidence="2" id="KW-1133">Transmembrane helix</keyword>
<dbReference type="KEGG" id="val:VDBG_08145"/>
<dbReference type="InterPro" id="IPR027746">
    <property type="entry name" value="TTL"/>
</dbReference>
<evidence type="ECO:0000313" key="4">
    <source>
        <dbReference type="Proteomes" id="UP000008698"/>
    </source>
</evidence>
<dbReference type="GO" id="GO:0000932">
    <property type="term" value="C:P-body"/>
    <property type="evidence" value="ECO:0007669"/>
    <property type="project" value="TreeGrafter"/>
</dbReference>
<dbReference type="STRING" id="526221.C9STC0"/>
<dbReference type="PANTHER" id="PTHR47551:SF1">
    <property type="entry name" value="TUBULIN--TYROSINE LIGASE PBY1-RELATED"/>
    <property type="match status" value="1"/>
</dbReference>
<feature type="compositionally biased region" description="Acidic residues" evidence="1">
    <location>
        <begin position="136"/>
        <end position="151"/>
    </location>
</feature>
<dbReference type="RefSeq" id="XP_003001886.1">
    <property type="nucleotide sequence ID" value="XM_003001840.1"/>
</dbReference>
<evidence type="ECO:0000313" key="3">
    <source>
        <dbReference type="EMBL" id="EEY22035.1"/>
    </source>
</evidence>
<reference evidence="4" key="1">
    <citation type="journal article" date="2011" name="PLoS Pathog.">
        <title>Comparative genomics yields insights into niche adaptation of plant vascular wilt pathogens.</title>
        <authorList>
            <person name="Klosterman S.J."/>
            <person name="Subbarao K.V."/>
            <person name="Kang S."/>
            <person name="Veronese P."/>
            <person name="Gold S.E."/>
            <person name="Thomma B.P.H.J."/>
            <person name="Chen Z."/>
            <person name="Henrissat B."/>
            <person name="Lee Y.-H."/>
            <person name="Park J."/>
            <person name="Garcia-Pedrajas M.D."/>
            <person name="Barbara D.J."/>
            <person name="Anchieta A."/>
            <person name="de Jonge R."/>
            <person name="Santhanam P."/>
            <person name="Maruthachalam K."/>
            <person name="Atallah Z."/>
            <person name="Amyotte S.G."/>
            <person name="Paz Z."/>
            <person name="Inderbitzin P."/>
            <person name="Hayes R.J."/>
            <person name="Heiman D.I."/>
            <person name="Young S."/>
            <person name="Zeng Q."/>
            <person name="Engels R."/>
            <person name="Galagan J."/>
            <person name="Cuomo C.A."/>
            <person name="Dobinson K.F."/>
            <person name="Ma L.-J."/>
        </authorList>
    </citation>
    <scope>NUCLEOTIDE SEQUENCE [LARGE SCALE GENOMIC DNA]</scope>
    <source>
        <strain evidence="4">VaMs.102 / ATCC MYA-4576 / FGSC 10136</strain>
    </source>
</reference>
<protein>
    <submittedName>
        <fullName evidence="3">TTL domain-containing protein</fullName>
    </submittedName>
</protein>
<dbReference type="HOGENOM" id="CLU_1357543_0_0_1"/>
<keyword evidence="2" id="KW-0472">Membrane</keyword>
<dbReference type="OrthoDB" id="202825at2759"/>
<sequence>MKSCRWRTLSPRRQPNSCRLHPTRRLTLTLIRKHYLSATVETWSAKHPSSSLATGVKRSEHFELDYAEFLDDALVEAFDLRESLERNEEKDDPAQRDWWILKPGMSDRGQGIRLFSTQDELQAIFDGWEADRPDSDAGEDQDEDGDGEGEEAGGGARDGSGDYITTSHLRHFVAQPYIHPPLLLNTDSRKFHIRTYVLAVGCLSVWVVANVVGVVGCL</sequence>
<dbReference type="Proteomes" id="UP000008698">
    <property type="component" value="Unassembled WGS sequence"/>
</dbReference>
<dbReference type="PANTHER" id="PTHR47551">
    <property type="entry name" value="TUBULIN--TYROSINE LIGASE PBY1-RELATED"/>
    <property type="match status" value="1"/>
</dbReference>
<feature type="transmembrane region" description="Helical" evidence="2">
    <location>
        <begin position="196"/>
        <end position="216"/>
    </location>
</feature>
<dbReference type="Gene3D" id="3.30.470.20">
    <property type="entry name" value="ATP-grasp fold, B domain"/>
    <property type="match status" value="1"/>
</dbReference>
<name>C9STC0_VERA1</name>
<dbReference type="EMBL" id="DS985224">
    <property type="protein sequence ID" value="EEY22035.1"/>
    <property type="molecule type" value="Genomic_DNA"/>
</dbReference>
<dbReference type="Pfam" id="PF03133">
    <property type="entry name" value="TTL"/>
    <property type="match status" value="1"/>
</dbReference>
<accession>C9STC0</accession>
<proteinExistence type="predicted"/>
<dbReference type="eggNOG" id="KOG2157">
    <property type="taxonomic scope" value="Eukaryota"/>
</dbReference>
<keyword evidence="4" id="KW-1185">Reference proteome</keyword>
<keyword evidence="2" id="KW-0812">Transmembrane</keyword>
<dbReference type="PROSITE" id="PS51221">
    <property type="entry name" value="TTL"/>
    <property type="match status" value="1"/>
</dbReference>
<evidence type="ECO:0000256" key="2">
    <source>
        <dbReference type="SAM" id="Phobius"/>
    </source>
</evidence>
<feature type="region of interest" description="Disordered" evidence="1">
    <location>
        <begin position="129"/>
        <end position="160"/>
    </location>
</feature>
<gene>
    <name evidence="3" type="ORF">VDBG_08145</name>
</gene>
<dbReference type="GeneID" id="9529864"/>
<dbReference type="InterPro" id="IPR004344">
    <property type="entry name" value="TTL/TTLL_fam"/>
</dbReference>
<organism evidence="4">
    <name type="scientific">Verticillium alfalfae (strain VaMs.102 / ATCC MYA-4576 / FGSC 10136)</name>
    <name type="common">Verticillium wilt of alfalfa</name>
    <name type="synonym">Verticillium albo-atrum</name>
    <dbReference type="NCBI Taxonomy" id="526221"/>
    <lineage>
        <taxon>Eukaryota</taxon>
        <taxon>Fungi</taxon>
        <taxon>Dikarya</taxon>
        <taxon>Ascomycota</taxon>
        <taxon>Pezizomycotina</taxon>
        <taxon>Sordariomycetes</taxon>
        <taxon>Hypocreomycetidae</taxon>
        <taxon>Glomerellales</taxon>
        <taxon>Plectosphaerellaceae</taxon>
        <taxon>Verticillium</taxon>
    </lineage>
</organism>
<evidence type="ECO:0000256" key="1">
    <source>
        <dbReference type="SAM" id="MobiDB-lite"/>
    </source>
</evidence>